<dbReference type="NCBIfam" id="TIGR04183">
    <property type="entry name" value="Por_Secre_tail"/>
    <property type="match status" value="1"/>
</dbReference>
<name>A0ABU9I040_9FLAO</name>
<gene>
    <name evidence="6" type="ORF">AAEO56_13895</name>
</gene>
<evidence type="ECO:0000259" key="5">
    <source>
        <dbReference type="Pfam" id="PF18962"/>
    </source>
</evidence>
<sequence length="457" mass="51620">MKRTLLIFTLFASFFASAQDYNLALFDQAIFYSMYEGTVNQPLPANAVRNTNSSYGRMLTDEDIASIGNTLTLTVTLSPLCDDFDRIGNINLAFVPKDGEYVYNAVQRIELGRFITPFMDLTVEDPYETPYVFQLDNITKILHDESITSVYDLWIEFEVYGYQGSPTQGGAVADHPAECTGRNDVYMGSLDLVSTYNPNLVQGENHFKPLSYKYELKNYTLDGTDAIGQTVRTINFTLDEAVPNAKLYLITSNHGSNPGGEEYVRRDHFIYFDDAEVFNYKPGGLSCVPYRVYNTQFNCIYRICYSNGTWAWRPNNNSSWSWNNWCPGNKIPTRVINLGDLAAGEHSFRIEVPEAQFVDGQGYFPMSVYMQGYSETLGTPDFEHNTFNIHPNPVADIATIETGDQHIKTVTVINALGQTVFEGTTEKIDLSQMQSGIYMVKVQFSNNLTATRKIIKK</sequence>
<feature type="chain" id="PRO_5046827879" evidence="3">
    <location>
        <begin position="19"/>
        <end position="457"/>
    </location>
</feature>
<dbReference type="Proteomes" id="UP001464555">
    <property type="component" value="Unassembled WGS sequence"/>
</dbReference>
<dbReference type="Gene3D" id="2.60.120.230">
    <property type="match status" value="2"/>
</dbReference>
<feature type="signal peptide" evidence="3">
    <location>
        <begin position="1"/>
        <end position="18"/>
    </location>
</feature>
<dbReference type="Pfam" id="PF09113">
    <property type="entry name" value="N-glycanase_C"/>
    <property type="match status" value="1"/>
</dbReference>
<comment type="caution">
    <text evidence="6">The sequence shown here is derived from an EMBL/GenBank/DDBJ whole genome shotgun (WGS) entry which is preliminary data.</text>
</comment>
<accession>A0ABU9I040</accession>
<reference evidence="6 7" key="1">
    <citation type="submission" date="2024-04" db="EMBL/GenBank/DDBJ databases">
        <title>Flavobacterium sp. DGU11 16S ribosomal RNA gene Genome sequencing and assembly.</title>
        <authorList>
            <person name="Park S."/>
        </authorList>
    </citation>
    <scope>NUCLEOTIDE SEQUENCE [LARGE SCALE GENOMIC DNA]</scope>
    <source>
        <strain evidence="6 7">DGU11</strain>
    </source>
</reference>
<dbReference type="Pfam" id="PF18962">
    <property type="entry name" value="Por_Secre_tail"/>
    <property type="match status" value="1"/>
</dbReference>
<keyword evidence="2" id="KW-1015">Disulfide bond</keyword>
<dbReference type="EMBL" id="JBBYHR010000008">
    <property type="protein sequence ID" value="MEL1245364.1"/>
    <property type="molecule type" value="Genomic_DNA"/>
</dbReference>
<evidence type="ECO:0000256" key="3">
    <source>
        <dbReference type="SAM" id="SignalP"/>
    </source>
</evidence>
<dbReference type="SUPFAM" id="SSF49742">
    <property type="entry name" value="PHM/PNGase F"/>
    <property type="match status" value="1"/>
</dbReference>
<dbReference type="RefSeq" id="WP_341697677.1">
    <property type="nucleotide sequence ID" value="NZ_JBBYHR010000008.1"/>
</dbReference>
<feature type="domain" description="Secretion system C-terminal sorting" evidence="5">
    <location>
        <begin position="389"/>
        <end position="455"/>
    </location>
</feature>
<feature type="domain" description="Peptide-N-glycosidase F C-terminal" evidence="4">
    <location>
        <begin position="230"/>
        <end position="370"/>
    </location>
</feature>
<dbReference type="InterPro" id="IPR014784">
    <property type="entry name" value="Cu2_ascorb_mOase-like_C"/>
</dbReference>
<dbReference type="InterPro" id="IPR026444">
    <property type="entry name" value="Secre_tail"/>
</dbReference>
<dbReference type="InterPro" id="IPR015197">
    <property type="entry name" value="PngaseF_C"/>
</dbReference>
<evidence type="ECO:0000313" key="7">
    <source>
        <dbReference type="Proteomes" id="UP001464555"/>
    </source>
</evidence>
<evidence type="ECO:0000313" key="6">
    <source>
        <dbReference type="EMBL" id="MEL1245364.1"/>
    </source>
</evidence>
<evidence type="ECO:0000256" key="1">
    <source>
        <dbReference type="ARBA" id="ARBA00022729"/>
    </source>
</evidence>
<dbReference type="InterPro" id="IPR008977">
    <property type="entry name" value="PHM/PNGase_F_dom_sf"/>
</dbReference>
<proteinExistence type="predicted"/>
<keyword evidence="1 3" id="KW-0732">Signal</keyword>
<protein>
    <submittedName>
        <fullName evidence="6">Peptide-N-glycosidase F-related protein</fullName>
    </submittedName>
</protein>
<keyword evidence="7" id="KW-1185">Reference proteome</keyword>
<organism evidence="6 7">
    <name type="scientific">Flavobacterium arundinis</name>
    <dbReference type="NCBI Taxonomy" id="3139143"/>
    <lineage>
        <taxon>Bacteria</taxon>
        <taxon>Pseudomonadati</taxon>
        <taxon>Bacteroidota</taxon>
        <taxon>Flavobacteriia</taxon>
        <taxon>Flavobacteriales</taxon>
        <taxon>Flavobacteriaceae</taxon>
        <taxon>Flavobacterium</taxon>
    </lineage>
</organism>
<evidence type="ECO:0000256" key="2">
    <source>
        <dbReference type="ARBA" id="ARBA00023157"/>
    </source>
</evidence>
<evidence type="ECO:0000259" key="4">
    <source>
        <dbReference type="Pfam" id="PF09113"/>
    </source>
</evidence>